<name>A0A7C4TD21_UNCW3</name>
<keyword evidence="2" id="KW-1133">Transmembrane helix</keyword>
<gene>
    <name evidence="3" type="ORF">ENV60_02205</name>
</gene>
<keyword evidence="2" id="KW-0812">Transmembrane</keyword>
<dbReference type="PROSITE" id="PS50005">
    <property type="entry name" value="TPR"/>
    <property type="match status" value="1"/>
</dbReference>
<keyword evidence="1" id="KW-0802">TPR repeat</keyword>
<feature type="transmembrane region" description="Helical" evidence="2">
    <location>
        <begin position="122"/>
        <end position="141"/>
    </location>
</feature>
<dbReference type="SUPFAM" id="SSF48452">
    <property type="entry name" value="TPR-like"/>
    <property type="match status" value="1"/>
</dbReference>
<feature type="transmembrane region" description="Helical" evidence="2">
    <location>
        <begin position="62"/>
        <end position="82"/>
    </location>
</feature>
<accession>A0A7C4TD21</accession>
<dbReference type="InterPro" id="IPR019734">
    <property type="entry name" value="TPR_rpt"/>
</dbReference>
<feature type="transmembrane region" description="Helical" evidence="2">
    <location>
        <begin position="260"/>
        <end position="277"/>
    </location>
</feature>
<sequence length="521" mass="59673">MRNILEGILEANHLFGLHPYPYNSFLITFIHFPLFYCCTFLSITLILSLFSPKIRTEGKQEYKKVVSTVANMFYIIIIPPIIDFIISKGRGYELSYLLEGGNILVLLSLPFNPLFPLSGVSVGMKLEIIITLILVFIWVFIKRKNIFLSLFASYSIYLFLLFIAALPLLIANLFGQDFASFYSRGGILFFDTQKFAAVMFILFFILITSVLLLFFNANFKNFFRPHPLQVILILVALAGFLLGLKKFLSIKPDLFLPSDYLAIIVFIISIFLVSQIYKNGIYQWATGLGLFSSLIISYYTFLALLCMAIILRLKKKSVVIINILFLLFATFFAFCAGLSVFTQERTFSALSFNEKYYQIKTQWNEVEVLLKSIEQKIKNGDGQYLADFFSSKPYFASVPAIVYLEGLYNIKTGKYPAAERLIEGAVKLGYKTEKVYLTLGNVNLFQKKYYSAIKIYESLVVSKILTPYDAEIFNNLGVAYLQIKEYKKARELFKKALNLKPEFIEAGDNLRFVESMMDRGE</sequence>
<evidence type="ECO:0000313" key="3">
    <source>
        <dbReference type="EMBL" id="HGV97090.1"/>
    </source>
</evidence>
<feature type="transmembrane region" description="Helical" evidence="2">
    <location>
        <begin position="289"/>
        <end position="311"/>
    </location>
</feature>
<protein>
    <submittedName>
        <fullName evidence="3">Tetratricopeptide repeat protein</fullName>
    </submittedName>
</protein>
<dbReference type="AlphaFoldDB" id="A0A7C4TD21"/>
<evidence type="ECO:0000256" key="2">
    <source>
        <dbReference type="SAM" id="Phobius"/>
    </source>
</evidence>
<dbReference type="EMBL" id="DTGZ01000041">
    <property type="protein sequence ID" value="HGV97090.1"/>
    <property type="molecule type" value="Genomic_DNA"/>
</dbReference>
<feature type="transmembrane region" description="Helical" evidence="2">
    <location>
        <begin position="227"/>
        <end position="248"/>
    </location>
</feature>
<dbReference type="Pfam" id="PF00515">
    <property type="entry name" value="TPR_1"/>
    <property type="match status" value="1"/>
</dbReference>
<feature type="transmembrane region" description="Helical" evidence="2">
    <location>
        <begin position="318"/>
        <end position="341"/>
    </location>
</feature>
<dbReference type="Gene3D" id="1.25.40.10">
    <property type="entry name" value="Tetratricopeptide repeat domain"/>
    <property type="match status" value="1"/>
</dbReference>
<dbReference type="PROSITE" id="PS50293">
    <property type="entry name" value="TPR_REGION"/>
    <property type="match status" value="1"/>
</dbReference>
<comment type="caution">
    <text evidence="3">The sequence shown here is derived from an EMBL/GenBank/DDBJ whole genome shotgun (WGS) entry which is preliminary data.</text>
</comment>
<feature type="repeat" description="TPR" evidence="1">
    <location>
        <begin position="470"/>
        <end position="503"/>
    </location>
</feature>
<keyword evidence="2" id="KW-0472">Membrane</keyword>
<feature type="transmembrane region" description="Helical" evidence="2">
    <location>
        <begin position="25"/>
        <end position="50"/>
    </location>
</feature>
<reference evidence="3" key="1">
    <citation type="journal article" date="2020" name="mSystems">
        <title>Genome- and Community-Level Interaction Insights into Carbon Utilization and Element Cycling Functions of Hydrothermarchaeota in Hydrothermal Sediment.</title>
        <authorList>
            <person name="Zhou Z."/>
            <person name="Liu Y."/>
            <person name="Xu W."/>
            <person name="Pan J."/>
            <person name="Luo Z.H."/>
            <person name="Li M."/>
        </authorList>
    </citation>
    <scope>NUCLEOTIDE SEQUENCE [LARGE SCALE GENOMIC DNA]</scope>
    <source>
        <strain evidence="3">SpSt-774</strain>
    </source>
</reference>
<proteinExistence type="predicted"/>
<dbReference type="SMART" id="SM00028">
    <property type="entry name" value="TPR"/>
    <property type="match status" value="1"/>
</dbReference>
<evidence type="ECO:0000256" key="1">
    <source>
        <dbReference type="PROSITE-ProRule" id="PRU00339"/>
    </source>
</evidence>
<feature type="transmembrane region" description="Helical" evidence="2">
    <location>
        <begin position="195"/>
        <end position="215"/>
    </location>
</feature>
<organism evidence="3">
    <name type="scientific">candidate division WOR-3 bacterium</name>
    <dbReference type="NCBI Taxonomy" id="2052148"/>
    <lineage>
        <taxon>Bacteria</taxon>
        <taxon>Bacteria division WOR-3</taxon>
    </lineage>
</organism>
<feature type="transmembrane region" description="Helical" evidence="2">
    <location>
        <begin position="147"/>
        <end position="174"/>
    </location>
</feature>
<dbReference type="InterPro" id="IPR011990">
    <property type="entry name" value="TPR-like_helical_dom_sf"/>
</dbReference>